<keyword evidence="2" id="KW-1185">Reference proteome</keyword>
<dbReference type="AlphaFoldDB" id="A0A0R3RX40"/>
<name>A0A0R3RX40_9BILA</name>
<dbReference type="STRING" id="1147741.A0A0R3RX40"/>
<organism evidence="2 3">
    <name type="scientific">Elaeophora elaphi</name>
    <dbReference type="NCBI Taxonomy" id="1147741"/>
    <lineage>
        <taxon>Eukaryota</taxon>
        <taxon>Metazoa</taxon>
        <taxon>Ecdysozoa</taxon>
        <taxon>Nematoda</taxon>
        <taxon>Chromadorea</taxon>
        <taxon>Rhabditida</taxon>
        <taxon>Spirurina</taxon>
        <taxon>Spiruromorpha</taxon>
        <taxon>Filarioidea</taxon>
        <taxon>Onchocercidae</taxon>
        <taxon>Elaeophora</taxon>
    </lineage>
</organism>
<dbReference type="PANTHER" id="PTHR17271">
    <property type="entry name" value="PLECKSTRIN HOMOLOGY PH DOMAIN-CONTAINING PROTEIN"/>
    <property type="match status" value="1"/>
</dbReference>
<keyword evidence="1" id="KW-0175">Coiled coil</keyword>
<proteinExistence type="predicted"/>
<dbReference type="PANTHER" id="PTHR17271:SF1">
    <property type="entry name" value="PROTEIN OUTSPREAD"/>
    <property type="match status" value="1"/>
</dbReference>
<protein>
    <submittedName>
        <fullName evidence="3">Cilia- and flagella-associated protein 157</fullName>
    </submittedName>
</protein>
<feature type="coiled-coil region" evidence="1">
    <location>
        <begin position="121"/>
        <end position="239"/>
    </location>
</feature>
<accession>A0A0R3RX40</accession>
<evidence type="ECO:0000313" key="2">
    <source>
        <dbReference type="Proteomes" id="UP000050640"/>
    </source>
</evidence>
<dbReference type="InterPro" id="IPR052223">
    <property type="entry name" value="Actin_Cytoskeleton_Reg"/>
</dbReference>
<dbReference type="GO" id="GO:0051015">
    <property type="term" value="F:actin filament binding"/>
    <property type="evidence" value="ECO:0007669"/>
    <property type="project" value="TreeGrafter"/>
</dbReference>
<reference evidence="3" key="1">
    <citation type="submission" date="2017-02" db="UniProtKB">
        <authorList>
            <consortium name="WormBaseParasite"/>
        </authorList>
    </citation>
    <scope>IDENTIFICATION</scope>
</reference>
<sequence>METLRKQLATPTRETDQQCETRYKQIVEQFTNLLKVQVGALSRFVHSQAGSIEYAELRQTVDQLIRRVAGLDEITQIDSKMNLIEETLNNVCEAYEQVSKALIRTQREAQGKEAHTEHPSSEDIADEVQDLENELEELQATHAEEMESMQSKFEYQLKLLRERLEHEEHRRKKAQEELQTLNSLNDHSLSTMKKTHEEMLAEQRRQYEEQIAALHEEHAAELQEEKKATRMALDAVQRAHDAELRNINEKVRSIGVNSITSAQTNISAESRADVQSTRQSKMLEQMSTELAQLSALYSAKCLENSQLDEKMSLLLADKENQSSLNDVEAQNRRLQRELRQKDTIIEELRQTVAFLERRAVDLTGEELPIKYG</sequence>
<evidence type="ECO:0000313" key="3">
    <source>
        <dbReference type="WBParaSite" id="EEL_0000677201-mRNA-1"/>
    </source>
</evidence>
<dbReference type="GO" id="GO:0015629">
    <property type="term" value="C:actin cytoskeleton"/>
    <property type="evidence" value="ECO:0007669"/>
    <property type="project" value="TreeGrafter"/>
</dbReference>
<evidence type="ECO:0000256" key="1">
    <source>
        <dbReference type="SAM" id="Coils"/>
    </source>
</evidence>
<dbReference type="Proteomes" id="UP000050640">
    <property type="component" value="Unplaced"/>
</dbReference>
<dbReference type="WBParaSite" id="EEL_0000677201-mRNA-1">
    <property type="protein sequence ID" value="EEL_0000677201-mRNA-1"/>
    <property type="gene ID" value="EEL_0000677201"/>
</dbReference>
<feature type="coiled-coil region" evidence="1">
    <location>
        <begin position="324"/>
        <end position="365"/>
    </location>
</feature>